<name>A0A5B2XWC9_9PSEU</name>
<comment type="similarity">
    <text evidence="1 5">Belongs to the peptidase S8 family.</text>
</comment>
<reference evidence="9 10" key="2">
    <citation type="submission" date="2019-09" db="EMBL/GenBank/DDBJ databases">
        <authorList>
            <person name="Jin C."/>
        </authorList>
    </citation>
    <scope>NUCLEOTIDE SEQUENCE [LARGE SCALE GENOMIC DNA]</scope>
    <source>
        <strain evidence="9 10">AN110305</strain>
    </source>
</reference>
<comment type="caution">
    <text evidence="9">The sequence shown here is derived from an EMBL/GenBank/DDBJ whole genome shotgun (WGS) entry which is preliminary data.</text>
</comment>
<dbReference type="GO" id="GO:0004252">
    <property type="term" value="F:serine-type endopeptidase activity"/>
    <property type="evidence" value="ECO:0007669"/>
    <property type="project" value="InterPro"/>
</dbReference>
<gene>
    <name evidence="9" type="ORF">F0L68_00465</name>
</gene>
<dbReference type="SUPFAM" id="SSF52743">
    <property type="entry name" value="Subtilisin-like"/>
    <property type="match status" value="1"/>
</dbReference>
<organism evidence="9 10">
    <name type="scientific">Solihabitans fulvus</name>
    <dbReference type="NCBI Taxonomy" id="1892852"/>
    <lineage>
        <taxon>Bacteria</taxon>
        <taxon>Bacillati</taxon>
        <taxon>Actinomycetota</taxon>
        <taxon>Actinomycetes</taxon>
        <taxon>Pseudonocardiales</taxon>
        <taxon>Pseudonocardiaceae</taxon>
        <taxon>Solihabitans</taxon>
    </lineage>
</organism>
<dbReference type="PROSITE" id="PS51892">
    <property type="entry name" value="SUBTILASE"/>
    <property type="match status" value="1"/>
</dbReference>
<protein>
    <submittedName>
        <fullName evidence="9">S8 family serine peptidase</fullName>
    </submittedName>
</protein>
<dbReference type="Proteomes" id="UP000323454">
    <property type="component" value="Unassembled WGS sequence"/>
</dbReference>
<dbReference type="OrthoDB" id="3403864at2"/>
<dbReference type="PANTHER" id="PTHR43806:SF11">
    <property type="entry name" value="CEREVISIN-RELATED"/>
    <property type="match status" value="1"/>
</dbReference>
<feature type="region of interest" description="Disordered" evidence="6">
    <location>
        <begin position="117"/>
        <end position="140"/>
    </location>
</feature>
<comment type="caution">
    <text evidence="5">Lacks conserved residue(s) required for the propagation of feature annotation.</text>
</comment>
<dbReference type="Gene3D" id="3.30.70.80">
    <property type="entry name" value="Peptidase S8 propeptide/proteinase inhibitor I9"/>
    <property type="match status" value="1"/>
</dbReference>
<keyword evidence="7" id="KW-0732">Signal</keyword>
<feature type="compositionally biased region" description="Polar residues" evidence="6">
    <location>
        <begin position="123"/>
        <end position="134"/>
    </location>
</feature>
<evidence type="ECO:0000313" key="9">
    <source>
        <dbReference type="EMBL" id="KAA2267202.1"/>
    </source>
</evidence>
<dbReference type="InterPro" id="IPR037045">
    <property type="entry name" value="S8pro/Inhibitor_I9_sf"/>
</dbReference>
<dbReference type="PROSITE" id="PS00138">
    <property type="entry name" value="SUBTILASE_SER"/>
    <property type="match status" value="1"/>
</dbReference>
<dbReference type="Gene3D" id="3.40.50.200">
    <property type="entry name" value="Peptidase S8/S53 domain"/>
    <property type="match status" value="1"/>
</dbReference>
<dbReference type="Pfam" id="PF00082">
    <property type="entry name" value="Peptidase_S8"/>
    <property type="match status" value="1"/>
</dbReference>
<feature type="chain" id="PRO_5023116335" evidence="7">
    <location>
        <begin position="20"/>
        <end position="1095"/>
    </location>
</feature>
<reference evidence="9 10" key="1">
    <citation type="submission" date="2019-09" db="EMBL/GenBank/DDBJ databases">
        <title>Goodfellowia gen. nov., a new genus of the Pseudonocardineae related to Actinoalloteichus, containing Goodfellowia coeruleoviolacea gen. nov., comb. nov. gen. nov., comb. nov.</title>
        <authorList>
            <person name="Labeda D."/>
        </authorList>
    </citation>
    <scope>NUCLEOTIDE SEQUENCE [LARGE SCALE GENOMIC DNA]</scope>
    <source>
        <strain evidence="9 10">AN110305</strain>
    </source>
</reference>
<evidence type="ECO:0000256" key="2">
    <source>
        <dbReference type="ARBA" id="ARBA00022670"/>
    </source>
</evidence>
<keyword evidence="10" id="KW-1185">Reference proteome</keyword>
<dbReference type="InterPro" id="IPR000209">
    <property type="entry name" value="Peptidase_S8/S53_dom"/>
</dbReference>
<evidence type="ECO:0000313" key="10">
    <source>
        <dbReference type="Proteomes" id="UP000323454"/>
    </source>
</evidence>
<feature type="domain" description="Peptidase S8/S53" evidence="8">
    <location>
        <begin position="170"/>
        <end position="469"/>
    </location>
</feature>
<dbReference type="GO" id="GO:0006508">
    <property type="term" value="P:proteolysis"/>
    <property type="evidence" value="ECO:0007669"/>
    <property type="project" value="UniProtKB-KW"/>
</dbReference>
<feature type="signal peptide" evidence="7">
    <location>
        <begin position="1"/>
        <end position="19"/>
    </location>
</feature>
<evidence type="ECO:0000259" key="8">
    <source>
        <dbReference type="Pfam" id="PF00082"/>
    </source>
</evidence>
<keyword evidence="4" id="KW-0720">Serine protease</keyword>
<dbReference type="EMBL" id="VUOB01000001">
    <property type="protein sequence ID" value="KAA2267202.1"/>
    <property type="molecule type" value="Genomic_DNA"/>
</dbReference>
<proteinExistence type="inferred from homology"/>
<dbReference type="AlphaFoldDB" id="A0A5B2XWC9"/>
<keyword evidence="2" id="KW-0645">Protease</keyword>
<dbReference type="PRINTS" id="PR00723">
    <property type="entry name" value="SUBTILISIN"/>
</dbReference>
<accession>A0A5B2XWC9</accession>
<keyword evidence="3" id="KW-0378">Hydrolase</keyword>
<sequence length="1095" mass="113228">MTAASAVVVAIVAPSQASAAPDTSGAQGAPQSVIVVMRDQHPDLKPKVQAEQRAKTVAGDQQSVVDDLKGHGATDLVQLNTVSAVAAKAKPADIQRLRANPAVAAVVPDLTIYPNAHARSATPKDTTPKPSQQICPADPAKPLLEPEALDITRTESQDPGAVQAHSLATGKGIKAAVIADGLDPSNPDFIRPDGSRAIVDYQDFSGDGLRDSSGGGEAFGDASSIVSQGSRTYDLSTELPYAGLPRGCTFRLRGMAPDAQLVAIKVFGQNGSSTSGFVRGIDYAVNHDKVDILSESFGGNPYPDPDTDPITLADRAAINAGVTVVASSGDSGVSGTVGSPASDPRVIAAAGSTSYRLLAQAYGYKTWVNNNITGLSSGGPTLNNKVVDLVAPAMAGMADCTVDPRWDDCTGLTETFGGTSQSAPLVAGAAALVMEAYERTHHGVRPSPDLVKRLLTGTATDLNVPADQQGSGLLDSYSAVRAALSVRTDDGRPTTAAGTALLPSVSQLDLTGNAGDTQNASVTLTNTGSAPQTVTATSRTEGAQTSLQDRTVPISASAANPTPAEGAQASAPVTFTVSPGTPLLDMTMVWPGTKSSGPLAMLLVDPQGRLVQESYDYKFTNYQFINVHDPIPGTWTVKILWANGRAHLQEPPLPPGTFAGNAQLRIVGHDYASAGVTGTTRRVIPAGGSATFDLRVPLPASAGDVPASIQFDSDAGQHLSLPVSRRALIPTKANGDNAFSTTITGGVGRVLGQEKGFYLDVPAGRRSMTVDLTAPDPGTALEFYLVSPDKQLLSGDVNATEATWNDKTSAQPTGTSSLTVREPAAGRWQLLVVLTNAVSGKEFSEQLTGKVRFDAVNARANNLPDGLGTKIKSGTTTTGSIEVTNAGVAGQYFFLDPRLAGQSTVDLKPYVGDTTLTLPLHTSTSTQPSWIVPPHTSKLAATASATMPVDLDLYNDKGNPEIFARAPRNGGNTTTVVARAKQLALGSWTLDVQQPGPFPNGSAAGSATVSLSAETQAFDPWTTSETGDYWQRAVGGPAATPVYVAPGVSRSIRFSITPTAPVGTQVHGMVYVNTVNPLAGSGSELVGIPYSYTVS</sequence>
<dbReference type="InterPro" id="IPR023828">
    <property type="entry name" value="Peptidase_S8_Ser-AS"/>
</dbReference>
<dbReference type="InterPro" id="IPR036852">
    <property type="entry name" value="Peptidase_S8/S53_dom_sf"/>
</dbReference>
<evidence type="ECO:0000256" key="1">
    <source>
        <dbReference type="ARBA" id="ARBA00011073"/>
    </source>
</evidence>
<evidence type="ECO:0000256" key="7">
    <source>
        <dbReference type="SAM" id="SignalP"/>
    </source>
</evidence>
<evidence type="ECO:0000256" key="4">
    <source>
        <dbReference type="ARBA" id="ARBA00022825"/>
    </source>
</evidence>
<dbReference type="PANTHER" id="PTHR43806">
    <property type="entry name" value="PEPTIDASE S8"/>
    <property type="match status" value="1"/>
</dbReference>
<evidence type="ECO:0000256" key="6">
    <source>
        <dbReference type="SAM" id="MobiDB-lite"/>
    </source>
</evidence>
<feature type="region of interest" description="Disordered" evidence="6">
    <location>
        <begin position="519"/>
        <end position="547"/>
    </location>
</feature>
<evidence type="ECO:0000256" key="3">
    <source>
        <dbReference type="ARBA" id="ARBA00022801"/>
    </source>
</evidence>
<dbReference type="InterPro" id="IPR050131">
    <property type="entry name" value="Peptidase_S8_subtilisin-like"/>
</dbReference>
<dbReference type="InterPro" id="IPR015500">
    <property type="entry name" value="Peptidase_S8_subtilisin-rel"/>
</dbReference>
<evidence type="ECO:0000256" key="5">
    <source>
        <dbReference type="PROSITE-ProRule" id="PRU01240"/>
    </source>
</evidence>